<protein>
    <submittedName>
        <fullName evidence="1">Uncharacterized protein</fullName>
    </submittedName>
</protein>
<dbReference type="Proteomes" id="UP000184260">
    <property type="component" value="Unassembled WGS sequence"/>
</dbReference>
<keyword evidence="2" id="KW-1185">Reference proteome</keyword>
<evidence type="ECO:0000313" key="2">
    <source>
        <dbReference type="Proteomes" id="UP000184260"/>
    </source>
</evidence>
<organism evidence="1 2">
    <name type="scientific">Flavobacterium xanthum</name>
    <dbReference type="NCBI Taxonomy" id="69322"/>
    <lineage>
        <taxon>Bacteria</taxon>
        <taxon>Pseudomonadati</taxon>
        <taxon>Bacteroidota</taxon>
        <taxon>Flavobacteriia</taxon>
        <taxon>Flavobacteriales</taxon>
        <taxon>Flavobacteriaceae</taxon>
        <taxon>Flavobacterium</taxon>
    </lineage>
</organism>
<accession>A0A1M7AWI8</accession>
<proteinExistence type="predicted"/>
<reference evidence="2" key="1">
    <citation type="submission" date="2016-11" db="EMBL/GenBank/DDBJ databases">
        <authorList>
            <person name="Varghese N."/>
            <person name="Submissions S."/>
        </authorList>
    </citation>
    <scope>NUCLEOTIDE SEQUENCE [LARGE SCALE GENOMIC DNA]</scope>
    <source>
        <strain evidence="2">DSM 3661</strain>
    </source>
</reference>
<dbReference type="EMBL" id="FRBU01000008">
    <property type="protein sequence ID" value="SHL47148.1"/>
    <property type="molecule type" value="Genomic_DNA"/>
</dbReference>
<dbReference type="AlphaFoldDB" id="A0A1M7AWI8"/>
<name>A0A1M7AWI8_9FLAO</name>
<sequence>MRIPDYCLIIVNILHLENQIDAFSEVYYLTFLLLFVPVHLLSFRSLNPLGNTAGLNHLNFHLHLFPNCNKGLQSNNLFLKLVLLIHVLQIPYHYPMYMLRPIRDATFLET</sequence>
<dbReference type="STRING" id="69322.SAMN05443669_10081"/>
<gene>
    <name evidence="1" type="ORF">SAMN05443669_10081</name>
</gene>
<evidence type="ECO:0000313" key="1">
    <source>
        <dbReference type="EMBL" id="SHL47148.1"/>
    </source>
</evidence>